<keyword evidence="2" id="KW-1185">Reference proteome</keyword>
<reference evidence="2" key="1">
    <citation type="journal article" date="2022" name="Mol. Ecol. Resour.">
        <title>The genomes of chicory, endive, great burdock and yacon provide insights into Asteraceae palaeo-polyploidization history and plant inulin production.</title>
        <authorList>
            <person name="Fan W."/>
            <person name="Wang S."/>
            <person name="Wang H."/>
            <person name="Wang A."/>
            <person name="Jiang F."/>
            <person name="Liu H."/>
            <person name="Zhao H."/>
            <person name="Xu D."/>
            <person name="Zhang Y."/>
        </authorList>
    </citation>
    <scope>NUCLEOTIDE SEQUENCE [LARGE SCALE GENOMIC DNA]</scope>
    <source>
        <strain evidence="2">cv. Yunnan</strain>
    </source>
</reference>
<comment type="caution">
    <text evidence="1">The sequence shown here is derived from an EMBL/GenBank/DDBJ whole genome shotgun (WGS) entry which is preliminary data.</text>
</comment>
<name>A0ACB9HIP7_9ASTR</name>
<accession>A0ACB9HIP7</accession>
<dbReference type="Proteomes" id="UP001056120">
    <property type="component" value="Linkage Group LG12"/>
</dbReference>
<dbReference type="EMBL" id="CM042029">
    <property type="protein sequence ID" value="KAI3795604.1"/>
    <property type="molecule type" value="Genomic_DNA"/>
</dbReference>
<evidence type="ECO:0000313" key="1">
    <source>
        <dbReference type="EMBL" id="KAI3795604.1"/>
    </source>
</evidence>
<reference evidence="1 2" key="2">
    <citation type="journal article" date="2022" name="Mol. Ecol. Resour.">
        <title>The genomes of chicory, endive, great burdock and yacon provide insights into Asteraceae paleo-polyploidization history and plant inulin production.</title>
        <authorList>
            <person name="Fan W."/>
            <person name="Wang S."/>
            <person name="Wang H."/>
            <person name="Wang A."/>
            <person name="Jiang F."/>
            <person name="Liu H."/>
            <person name="Zhao H."/>
            <person name="Xu D."/>
            <person name="Zhang Y."/>
        </authorList>
    </citation>
    <scope>NUCLEOTIDE SEQUENCE [LARGE SCALE GENOMIC DNA]</scope>
    <source>
        <strain evidence="2">cv. Yunnan</strain>
        <tissue evidence="1">Leaves</tissue>
    </source>
</reference>
<evidence type="ECO:0000313" key="2">
    <source>
        <dbReference type="Proteomes" id="UP001056120"/>
    </source>
</evidence>
<gene>
    <name evidence="1" type="ORF">L1987_38260</name>
</gene>
<sequence length="113" mass="12219">MGVLKIMMGVDFVVPYANPLVHLQQEEESEAEEDGRLGKRRLRPRPGPTPMIMGDVEDPSMGLNKILQSTAAGVTEAPSDFEFNDRLGVVDQGFTSLDSGTRLAKSQGGRSGE</sequence>
<organism evidence="1 2">
    <name type="scientific">Smallanthus sonchifolius</name>
    <dbReference type="NCBI Taxonomy" id="185202"/>
    <lineage>
        <taxon>Eukaryota</taxon>
        <taxon>Viridiplantae</taxon>
        <taxon>Streptophyta</taxon>
        <taxon>Embryophyta</taxon>
        <taxon>Tracheophyta</taxon>
        <taxon>Spermatophyta</taxon>
        <taxon>Magnoliopsida</taxon>
        <taxon>eudicotyledons</taxon>
        <taxon>Gunneridae</taxon>
        <taxon>Pentapetalae</taxon>
        <taxon>asterids</taxon>
        <taxon>campanulids</taxon>
        <taxon>Asterales</taxon>
        <taxon>Asteraceae</taxon>
        <taxon>Asteroideae</taxon>
        <taxon>Heliantheae alliance</taxon>
        <taxon>Millerieae</taxon>
        <taxon>Smallanthus</taxon>
    </lineage>
</organism>
<protein>
    <submittedName>
        <fullName evidence="1">Uncharacterized protein</fullName>
    </submittedName>
</protein>
<proteinExistence type="predicted"/>